<dbReference type="EMBL" id="VXIS01000067">
    <property type="protein sequence ID" value="KAA8908523.1"/>
    <property type="molecule type" value="Genomic_DNA"/>
</dbReference>
<accession>A0A5J5EZV5</accession>
<organism evidence="2 3">
    <name type="scientific">Sphaerosporella brunnea</name>
    <dbReference type="NCBI Taxonomy" id="1250544"/>
    <lineage>
        <taxon>Eukaryota</taxon>
        <taxon>Fungi</taxon>
        <taxon>Dikarya</taxon>
        <taxon>Ascomycota</taxon>
        <taxon>Pezizomycotina</taxon>
        <taxon>Pezizomycetes</taxon>
        <taxon>Pezizales</taxon>
        <taxon>Pyronemataceae</taxon>
        <taxon>Sphaerosporella</taxon>
    </lineage>
</organism>
<comment type="caution">
    <text evidence="2">The sequence shown here is derived from an EMBL/GenBank/DDBJ whole genome shotgun (WGS) entry which is preliminary data.</text>
</comment>
<reference evidence="2 3" key="1">
    <citation type="submission" date="2019-09" db="EMBL/GenBank/DDBJ databases">
        <title>Draft genome of the ectomycorrhizal ascomycete Sphaerosporella brunnea.</title>
        <authorList>
            <consortium name="DOE Joint Genome Institute"/>
            <person name="Benucci G.M."/>
            <person name="Marozzi G."/>
            <person name="Antonielli L."/>
            <person name="Sanchez S."/>
            <person name="Marco P."/>
            <person name="Wang X."/>
            <person name="Falini L.B."/>
            <person name="Barry K."/>
            <person name="Haridas S."/>
            <person name="Lipzen A."/>
            <person name="Labutti K."/>
            <person name="Grigoriev I.V."/>
            <person name="Murat C."/>
            <person name="Martin F."/>
            <person name="Albertini E."/>
            <person name="Donnini D."/>
            <person name="Bonito G."/>
        </authorList>
    </citation>
    <scope>NUCLEOTIDE SEQUENCE [LARGE SCALE GENOMIC DNA]</scope>
    <source>
        <strain evidence="2 3">Sb_GMNB300</strain>
    </source>
</reference>
<feature type="compositionally biased region" description="Basic and acidic residues" evidence="1">
    <location>
        <begin position="177"/>
        <end position="212"/>
    </location>
</feature>
<protein>
    <submittedName>
        <fullName evidence="2">Uncharacterized protein</fullName>
    </submittedName>
</protein>
<dbReference type="InParanoid" id="A0A5J5EZV5"/>
<feature type="compositionally biased region" description="Acidic residues" evidence="1">
    <location>
        <begin position="160"/>
        <end position="176"/>
    </location>
</feature>
<feature type="region of interest" description="Disordered" evidence="1">
    <location>
        <begin position="160"/>
        <end position="212"/>
    </location>
</feature>
<dbReference type="AlphaFoldDB" id="A0A5J5EZV5"/>
<sequence length="212" mass="23826">MTLQQSNIMLRRHAQRLSGALPLLCVPASVATREFSLFRGIRSTGKHGQQPVIVPVAFRQSSSSSDSKRRSHPSWKLFNQSRKQVGQLTAQNAELTARDAESQQVITGLKEEITGLKASNKALEEHNAILVNRMRQGLIDDPYDEMLHQLADALRRQLANEEEETLDDEEEDDDDLDWKGDRGKLHDEEDVDPKEGLDQPHNEEGVDPKGAN</sequence>
<name>A0A5J5EZV5_9PEZI</name>
<keyword evidence="3" id="KW-1185">Reference proteome</keyword>
<gene>
    <name evidence="2" type="ORF">FN846DRAFT_906131</name>
</gene>
<proteinExistence type="predicted"/>
<evidence type="ECO:0000256" key="1">
    <source>
        <dbReference type="SAM" id="MobiDB-lite"/>
    </source>
</evidence>
<evidence type="ECO:0000313" key="3">
    <source>
        <dbReference type="Proteomes" id="UP000326924"/>
    </source>
</evidence>
<evidence type="ECO:0000313" key="2">
    <source>
        <dbReference type="EMBL" id="KAA8908523.1"/>
    </source>
</evidence>
<dbReference type="Proteomes" id="UP000326924">
    <property type="component" value="Unassembled WGS sequence"/>
</dbReference>